<feature type="transmembrane region" description="Helical" evidence="1">
    <location>
        <begin position="25"/>
        <end position="46"/>
    </location>
</feature>
<evidence type="ECO:0000313" key="2">
    <source>
        <dbReference type="EMBL" id="REK71562.1"/>
    </source>
</evidence>
<proteinExistence type="predicted"/>
<dbReference type="OrthoDB" id="2661539at2"/>
<feature type="transmembrane region" description="Helical" evidence="1">
    <location>
        <begin position="126"/>
        <end position="145"/>
    </location>
</feature>
<keyword evidence="3" id="KW-1185">Reference proteome</keyword>
<feature type="transmembrane region" description="Helical" evidence="1">
    <location>
        <begin position="101"/>
        <end position="120"/>
    </location>
</feature>
<feature type="transmembrane region" description="Helical" evidence="1">
    <location>
        <begin position="309"/>
        <end position="327"/>
    </location>
</feature>
<keyword evidence="1" id="KW-1133">Transmembrane helix</keyword>
<keyword evidence="1" id="KW-0812">Transmembrane</keyword>
<evidence type="ECO:0008006" key="4">
    <source>
        <dbReference type="Google" id="ProtNLM"/>
    </source>
</evidence>
<dbReference type="EMBL" id="QUBQ01000005">
    <property type="protein sequence ID" value="REK71562.1"/>
    <property type="molecule type" value="Genomic_DNA"/>
</dbReference>
<feature type="transmembrane region" description="Helical" evidence="1">
    <location>
        <begin position="272"/>
        <end position="289"/>
    </location>
</feature>
<evidence type="ECO:0000313" key="3">
    <source>
        <dbReference type="Proteomes" id="UP000261905"/>
    </source>
</evidence>
<dbReference type="Proteomes" id="UP000261905">
    <property type="component" value="Unassembled WGS sequence"/>
</dbReference>
<keyword evidence="1" id="KW-0472">Membrane</keyword>
<organism evidence="2 3">
    <name type="scientific">Paenibacillus paeoniae</name>
    <dbReference type="NCBI Taxonomy" id="2292705"/>
    <lineage>
        <taxon>Bacteria</taxon>
        <taxon>Bacillati</taxon>
        <taxon>Bacillota</taxon>
        <taxon>Bacilli</taxon>
        <taxon>Bacillales</taxon>
        <taxon>Paenibacillaceae</taxon>
        <taxon>Paenibacillus</taxon>
    </lineage>
</organism>
<evidence type="ECO:0000256" key="1">
    <source>
        <dbReference type="SAM" id="Phobius"/>
    </source>
</evidence>
<name>A0A371P6M7_9BACL</name>
<protein>
    <recommendedName>
        <fullName evidence="4">Type II secretion system protein GspF domain-containing protein</fullName>
    </recommendedName>
</protein>
<gene>
    <name evidence="2" type="ORF">DX130_21440</name>
</gene>
<dbReference type="PANTHER" id="PTHR35007">
    <property type="entry name" value="INTEGRAL MEMBRANE PROTEIN-RELATED"/>
    <property type="match status" value="1"/>
</dbReference>
<sequence length="332" mass="37795">MAILEPSIRACCCVVGPGGVRVVHVVFLSGGLLLFVLLFIVVRSLIDSVEDKRQLRSRLTYESPYSLRRMLADRLKSYGRVRSHISELLETLRMRLAPDTFLGTSGMLLVGGVVTGGLFFQTAKGGLLFGLIVGFAPYLWLRGLLLHRRMGAQLDFLPAVELFYQCYLVTGERHIRIALQRTIEEKRLLGPMQAVFEQLYRNLSVRGDDEASLRIMGASLGHLWSDYFVQILRVALSEGVPVSESLRELLADMRKARRANEQERHRLLEIRIANFTPILFLVLFIGINLHYNKANAYFYYLQDPQGRDMILNALLLIFGSFLMGLWLSRKKM</sequence>
<accession>A0A371P6M7</accession>
<dbReference type="AlphaFoldDB" id="A0A371P6M7"/>
<dbReference type="PANTHER" id="PTHR35007:SF3">
    <property type="entry name" value="POSSIBLE CONSERVED ALANINE RICH MEMBRANE PROTEIN"/>
    <property type="match status" value="1"/>
</dbReference>
<comment type="caution">
    <text evidence="2">The sequence shown here is derived from an EMBL/GenBank/DDBJ whole genome shotgun (WGS) entry which is preliminary data.</text>
</comment>
<reference evidence="2 3" key="1">
    <citation type="submission" date="2018-08" db="EMBL/GenBank/DDBJ databases">
        <title>Paenibacillus sp. M4BSY-1, whole genome shotgun sequence.</title>
        <authorList>
            <person name="Tuo L."/>
        </authorList>
    </citation>
    <scope>NUCLEOTIDE SEQUENCE [LARGE SCALE GENOMIC DNA]</scope>
    <source>
        <strain evidence="2 3">M4BSY-1</strain>
    </source>
</reference>